<evidence type="ECO:0000313" key="1">
    <source>
        <dbReference type="EMBL" id="NJC20860.1"/>
    </source>
</evidence>
<dbReference type="Proteomes" id="UP000576368">
    <property type="component" value="Unassembled WGS sequence"/>
</dbReference>
<dbReference type="EMBL" id="JAATLI010000025">
    <property type="protein sequence ID" value="NJC20860.1"/>
    <property type="molecule type" value="Genomic_DNA"/>
</dbReference>
<reference evidence="1 2" key="1">
    <citation type="submission" date="2020-03" db="EMBL/GenBank/DDBJ databases">
        <title>Genomic Encyclopedia of Type Strains, Phase IV (KMG-IV): sequencing the most valuable type-strain genomes for metagenomic binning, comparative biology and taxonomic classification.</title>
        <authorList>
            <person name="Goeker M."/>
        </authorList>
    </citation>
    <scope>NUCLEOTIDE SEQUENCE [LARGE SCALE GENOMIC DNA]</scope>
    <source>
        <strain evidence="1 2">DSM 105722</strain>
    </source>
</reference>
<organism evidence="1 2">
    <name type="scientific">Butyricimonas paravirosa</name>
    <dbReference type="NCBI Taxonomy" id="1472417"/>
    <lineage>
        <taxon>Bacteria</taxon>
        <taxon>Pseudomonadati</taxon>
        <taxon>Bacteroidota</taxon>
        <taxon>Bacteroidia</taxon>
        <taxon>Bacteroidales</taxon>
        <taxon>Odoribacteraceae</taxon>
        <taxon>Butyricimonas</taxon>
    </lineage>
</organism>
<sequence length="30" mass="3689">MELFVSYFKENVDVVLYMNNDNKLYPIRFS</sequence>
<evidence type="ECO:0000313" key="2">
    <source>
        <dbReference type="Proteomes" id="UP000576368"/>
    </source>
</evidence>
<name>A0A7X5YGT5_9BACT</name>
<protein>
    <submittedName>
        <fullName evidence="1">Uncharacterized protein</fullName>
    </submittedName>
</protein>
<accession>A0A7X5YGT5</accession>
<gene>
    <name evidence="1" type="ORF">GGR15_004523</name>
</gene>
<comment type="caution">
    <text evidence="1">The sequence shown here is derived from an EMBL/GenBank/DDBJ whole genome shotgun (WGS) entry which is preliminary data.</text>
</comment>
<dbReference type="AlphaFoldDB" id="A0A7X5YGT5"/>
<proteinExistence type="predicted"/>